<proteinExistence type="predicted"/>
<dbReference type="AlphaFoldDB" id="W6XS26"/>
<gene>
    <name evidence="1" type="ORF">COCCADRAFT_104254</name>
</gene>
<sequence length="97" mass="11181">MKRLRRCEAKAWGQTILIKALGEAKDRYNLALEVLTASHEHAKTRISRIEEQFVDIFQAVTQQDEDVKKMAQTVGNMVRDQHSLQEHVGDVSSNLYR</sequence>
<dbReference type="GeneID" id="19142952"/>
<organism evidence="1 2">
    <name type="scientific">Cochliobolus carbonum (strain 26-R-13)</name>
    <name type="common">Maize leaf spot fungus</name>
    <name type="synonym">Bipolaris zeicola</name>
    <dbReference type="NCBI Taxonomy" id="930089"/>
    <lineage>
        <taxon>Eukaryota</taxon>
        <taxon>Fungi</taxon>
        <taxon>Dikarya</taxon>
        <taxon>Ascomycota</taxon>
        <taxon>Pezizomycotina</taxon>
        <taxon>Dothideomycetes</taxon>
        <taxon>Pleosporomycetidae</taxon>
        <taxon>Pleosporales</taxon>
        <taxon>Pleosporineae</taxon>
        <taxon>Pleosporaceae</taxon>
        <taxon>Bipolaris</taxon>
    </lineage>
</organism>
<evidence type="ECO:0000313" key="2">
    <source>
        <dbReference type="Proteomes" id="UP000053841"/>
    </source>
</evidence>
<feature type="non-terminal residue" evidence="1">
    <location>
        <position position="97"/>
    </location>
</feature>
<dbReference type="EMBL" id="KI964706">
    <property type="protein sequence ID" value="EUC30297.1"/>
    <property type="molecule type" value="Genomic_DNA"/>
</dbReference>
<keyword evidence="2" id="KW-1185">Reference proteome</keyword>
<dbReference type="HOGENOM" id="CLU_2352209_0_0_1"/>
<name>W6XS26_COCC2</name>
<reference evidence="1 2" key="1">
    <citation type="journal article" date="2013" name="PLoS Genet.">
        <title>Comparative genome structure, secondary metabolite, and effector coding capacity across Cochliobolus pathogens.</title>
        <authorList>
            <person name="Condon B.J."/>
            <person name="Leng Y."/>
            <person name="Wu D."/>
            <person name="Bushley K.E."/>
            <person name="Ohm R.A."/>
            <person name="Otillar R."/>
            <person name="Martin J."/>
            <person name="Schackwitz W."/>
            <person name="Grimwood J."/>
            <person name="MohdZainudin N."/>
            <person name="Xue C."/>
            <person name="Wang R."/>
            <person name="Manning V.A."/>
            <person name="Dhillon B."/>
            <person name="Tu Z.J."/>
            <person name="Steffenson B.J."/>
            <person name="Salamov A."/>
            <person name="Sun H."/>
            <person name="Lowry S."/>
            <person name="LaButti K."/>
            <person name="Han J."/>
            <person name="Copeland A."/>
            <person name="Lindquist E."/>
            <person name="Barry K."/>
            <person name="Schmutz J."/>
            <person name="Baker S.E."/>
            <person name="Ciuffetti L.M."/>
            <person name="Grigoriev I.V."/>
            <person name="Zhong S."/>
            <person name="Turgeon B.G."/>
        </authorList>
    </citation>
    <scope>NUCLEOTIDE SEQUENCE [LARGE SCALE GENOMIC DNA]</scope>
    <source>
        <strain evidence="1 2">26-R-13</strain>
    </source>
</reference>
<accession>W6XS26</accession>
<dbReference type="KEGG" id="bze:COCCADRAFT_104254"/>
<dbReference type="RefSeq" id="XP_007715394.1">
    <property type="nucleotide sequence ID" value="XM_007717204.1"/>
</dbReference>
<evidence type="ECO:0000313" key="1">
    <source>
        <dbReference type="EMBL" id="EUC30297.1"/>
    </source>
</evidence>
<dbReference type="Proteomes" id="UP000053841">
    <property type="component" value="Unassembled WGS sequence"/>
</dbReference>
<dbReference type="OrthoDB" id="3691251at2759"/>
<protein>
    <submittedName>
        <fullName evidence="1">Uncharacterized protein</fullName>
    </submittedName>
</protein>